<protein>
    <submittedName>
        <fullName evidence="2">HNH endonuclease</fullName>
    </submittedName>
</protein>
<accession>A0A9D9GW61</accession>
<keyword evidence="2" id="KW-0378">Hydrolase</keyword>
<dbReference type="GO" id="GO:0004519">
    <property type="term" value="F:endonuclease activity"/>
    <property type="evidence" value="ECO:0007669"/>
    <property type="project" value="UniProtKB-KW"/>
</dbReference>
<sequence>MKSVKFGIISSCGLTFYFFNIFIEKDNIMVKYTKEELTSAISSSFSIAEVCRKLGIAPYGGNYRTIHKLIKEYSIDTSHFTGQGWNKGLKKPIKIAKPINEILIEYSTYSSTKLKNRLFKEKLKEEKCEMCGITEWNGKPISLELHHINGNPTDNRIENLQILCPNCHSQTDTYRKAKSALSEKIGVESLKVRGGVHGNADINPEPSISQENDKACAETLQGKPKSKKPKEIHYCATCGKPIPKSRKYCSVECYRYSNKGNRPDVFTLLEIFEKYKTFTKVGEYFNVSDNAVKKWCIIYGILDMVKSKSRPQQ</sequence>
<feature type="domain" description="HNH nuclease" evidence="1">
    <location>
        <begin position="118"/>
        <end position="169"/>
    </location>
</feature>
<keyword evidence="2" id="KW-0255">Endonuclease</keyword>
<dbReference type="SUPFAM" id="SSF54060">
    <property type="entry name" value="His-Me finger endonucleases"/>
    <property type="match status" value="1"/>
</dbReference>
<dbReference type="CDD" id="cd00085">
    <property type="entry name" value="HNHc"/>
    <property type="match status" value="1"/>
</dbReference>
<gene>
    <name evidence="2" type="ORF">IAC58_00205</name>
</gene>
<dbReference type="AlphaFoldDB" id="A0A9D9GW61"/>
<dbReference type="InterPro" id="IPR003615">
    <property type="entry name" value="HNH_nuc"/>
</dbReference>
<evidence type="ECO:0000259" key="1">
    <source>
        <dbReference type="SMART" id="SM00507"/>
    </source>
</evidence>
<dbReference type="InterPro" id="IPR002711">
    <property type="entry name" value="HNH"/>
</dbReference>
<dbReference type="InterPro" id="IPR044925">
    <property type="entry name" value="His-Me_finger_sf"/>
</dbReference>
<organism evidence="2 3">
    <name type="scientific">Candidatus Onthovivens merdipullorum</name>
    <dbReference type="NCBI Taxonomy" id="2840889"/>
    <lineage>
        <taxon>Bacteria</taxon>
        <taxon>Bacillati</taxon>
        <taxon>Bacillota</taxon>
        <taxon>Bacilli</taxon>
        <taxon>Bacillales</taxon>
        <taxon>Candidatus Onthovivens</taxon>
    </lineage>
</organism>
<comment type="caution">
    <text evidence="2">The sequence shown here is derived from an EMBL/GenBank/DDBJ whole genome shotgun (WGS) entry which is preliminary data.</text>
</comment>
<dbReference type="Gene3D" id="1.10.30.50">
    <property type="match status" value="1"/>
</dbReference>
<keyword evidence="2" id="KW-0540">Nuclease</keyword>
<evidence type="ECO:0000313" key="2">
    <source>
        <dbReference type="EMBL" id="MBO8426979.1"/>
    </source>
</evidence>
<name>A0A9D9GW61_9BACL</name>
<evidence type="ECO:0000313" key="3">
    <source>
        <dbReference type="Proteomes" id="UP000823613"/>
    </source>
</evidence>
<dbReference type="Pfam" id="PF01844">
    <property type="entry name" value="HNH"/>
    <property type="match status" value="1"/>
</dbReference>
<proteinExistence type="predicted"/>
<reference evidence="2" key="1">
    <citation type="submission" date="2020-10" db="EMBL/GenBank/DDBJ databases">
        <authorList>
            <person name="Gilroy R."/>
        </authorList>
    </citation>
    <scope>NUCLEOTIDE SEQUENCE</scope>
    <source>
        <strain evidence="2">11159</strain>
    </source>
</reference>
<dbReference type="EMBL" id="JADIMY010000002">
    <property type="protein sequence ID" value="MBO8426979.1"/>
    <property type="molecule type" value="Genomic_DNA"/>
</dbReference>
<dbReference type="SMART" id="SM00507">
    <property type="entry name" value="HNHc"/>
    <property type="match status" value="1"/>
</dbReference>
<reference evidence="2" key="2">
    <citation type="journal article" date="2021" name="PeerJ">
        <title>Extensive microbial diversity within the chicken gut microbiome revealed by metagenomics and culture.</title>
        <authorList>
            <person name="Gilroy R."/>
            <person name="Ravi A."/>
            <person name="Getino M."/>
            <person name="Pursley I."/>
            <person name="Horton D.L."/>
            <person name="Alikhan N.F."/>
            <person name="Baker D."/>
            <person name="Gharbi K."/>
            <person name="Hall N."/>
            <person name="Watson M."/>
            <person name="Adriaenssens E.M."/>
            <person name="Foster-Nyarko E."/>
            <person name="Jarju S."/>
            <person name="Secka A."/>
            <person name="Antonio M."/>
            <person name="Oren A."/>
            <person name="Chaudhuri R.R."/>
            <person name="La Ragione R."/>
            <person name="Hildebrand F."/>
            <person name="Pallen M.J."/>
        </authorList>
    </citation>
    <scope>NUCLEOTIDE SEQUENCE</scope>
    <source>
        <strain evidence="2">11159</strain>
    </source>
</reference>
<dbReference type="Proteomes" id="UP000823613">
    <property type="component" value="Unassembled WGS sequence"/>
</dbReference>